<feature type="chain" id="PRO_5032414746" description="DUF4139 domain-containing protein" evidence="1">
    <location>
        <begin position="18"/>
        <end position="468"/>
    </location>
</feature>
<evidence type="ECO:0000313" key="3">
    <source>
        <dbReference type="Proteomes" id="UP000663852"/>
    </source>
</evidence>
<dbReference type="PANTHER" id="PTHR38075">
    <property type="entry name" value="DUF4139 DOMAIN-CONTAINING PROTEIN"/>
    <property type="match status" value="1"/>
</dbReference>
<dbReference type="OrthoDB" id="10057948at2759"/>
<organism evidence="2 3">
    <name type="scientific">Adineta ricciae</name>
    <name type="common">Rotifer</name>
    <dbReference type="NCBI Taxonomy" id="249248"/>
    <lineage>
        <taxon>Eukaryota</taxon>
        <taxon>Metazoa</taxon>
        <taxon>Spiralia</taxon>
        <taxon>Gnathifera</taxon>
        <taxon>Rotifera</taxon>
        <taxon>Eurotatoria</taxon>
        <taxon>Bdelloidea</taxon>
        <taxon>Adinetida</taxon>
        <taxon>Adinetidae</taxon>
        <taxon>Adineta</taxon>
    </lineage>
</organism>
<sequence length="468" mass="52976">MKIIVALLFAQIIITNAILHPKKIQLVNTTEYSTPINVKIYSNLAEVVQPLGKLPLEFSPEDWSEIRSDSITLVGSNVNVTQQTITEKKLSLNNRQVYVCSPSSSHTESKFVKATIIDESRNLVKLIDKDISEDPIFLIVQSHDLVYVNEPFQAKHYVNFAYNATDEVCVSYLRSNLNWKTRYQLNLFDDSRKPTIIAMADIRNDGKSKIDIAHAELLGGDINLRMFEHHRSERYELRDHAVTYASANTELAGGSSSPTVSRGEEMAGLYVFPINQPFSMDAKTNYLLPMFRPNVVVERYESIRKSFFGGAGHANGKVQRSYRISSDRFLSRGNCIVREYDRLVGETLLPDLAANDKYEFSVGQDADVVYKENITLVSSRSFNETLRSGGKEVEERTQSSHTVSLLLKNFKKNRSVKVEYRQEVYARSVKLTSNGNGGFVQDGSTIKAFIILFANEEKVFSYQLETIN</sequence>
<protein>
    <recommendedName>
        <fullName evidence="4">DUF4139 domain-containing protein</fullName>
    </recommendedName>
</protein>
<keyword evidence="1" id="KW-0732">Signal</keyword>
<dbReference type="EMBL" id="CAJNOJ010000194">
    <property type="protein sequence ID" value="CAF1272564.1"/>
    <property type="molecule type" value="Genomic_DNA"/>
</dbReference>
<dbReference type="Proteomes" id="UP000663852">
    <property type="component" value="Unassembled WGS sequence"/>
</dbReference>
<evidence type="ECO:0008006" key="4">
    <source>
        <dbReference type="Google" id="ProtNLM"/>
    </source>
</evidence>
<reference evidence="2" key="1">
    <citation type="submission" date="2021-02" db="EMBL/GenBank/DDBJ databases">
        <authorList>
            <person name="Nowell W R."/>
        </authorList>
    </citation>
    <scope>NUCLEOTIDE SEQUENCE</scope>
</reference>
<comment type="caution">
    <text evidence="2">The sequence shown here is derived from an EMBL/GenBank/DDBJ whole genome shotgun (WGS) entry which is preliminary data.</text>
</comment>
<gene>
    <name evidence="2" type="ORF">EDS130_LOCUS29111</name>
</gene>
<feature type="signal peptide" evidence="1">
    <location>
        <begin position="1"/>
        <end position="17"/>
    </location>
</feature>
<dbReference type="AlphaFoldDB" id="A0A815BPG0"/>
<name>A0A815BPG0_ADIRI</name>
<evidence type="ECO:0000313" key="2">
    <source>
        <dbReference type="EMBL" id="CAF1272564.1"/>
    </source>
</evidence>
<accession>A0A815BPG0</accession>
<evidence type="ECO:0000256" key="1">
    <source>
        <dbReference type="SAM" id="SignalP"/>
    </source>
</evidence>
<dbReference type="PANTHER" id="PTHR38075:SF1">
    <property type="entry name" value="DUF4139 DOMAIN-CONTAINING PROTEIN"/>
    <property type="match status" value="1"/>
</dbReference>
<proteinExistence type="predicted"/>